<feature type="domain" description="Cdc37 C-terminal" evidence="8">
    <location>
        <begin position="386"/>
        <end position="488"/>
    </location>
</feature>
<name>A0A9P8HZ33_9PEZI</name>
<dbReference type="OrthoDB" id="440202at2759"/>
<dbReference type="Proteomes" id="UP000698800">
    <property type="component" value="Unassembled WGS sequence"/>
</dbReference>
<dbReference type="SMART" id="SM01069">
    <property type="entry name" value="CDC37_C"/>
    <property type="match status" value="1"/>
</dbReference>
<evidence type="ECO:0000259" key="10">
    <source>
        <dbReference type="SMART" id="SM01071"/>
    </source>
</evidence>
<dbReference type="PANTHER" id="PTHR12800">
    <property type="entry name" value="CDC37-RELATED"/>
    <property type="match status" value="1"/>
</dbReference>
<dbReference type="InterPro" id="IPR013873">
    <property type="entry name" value="Cdc37_C"/>
</dbReference>
<gene>
    <name evidence="11" type="ORF">FGG08_005106</name>
</gene>
<dbReference type="Pfam" id="PF08564">
    <property type="entry name" value="CDC37_C"/>
    <property type="match status" value="1"/>
</dbReference>
<proteinExistence type="inferred from homology"/>
<feature type="region of interest" description="Disordered" evidence="7">
    <location>
        <begin position="175"/>
        <end position="245"/>
    </location>
</feature>
<evidence type="ECO:0000259" key="8">
    <source>
        <dbReference type="SMART" id="SM01069"/>
    </source>
</evidence>
<dbReference type="Pfam" id="PF08565">
    <property type="entry name" value="CDC37_M"/>
    <property type="match status" value="1"/>
</dbReference>
<evidence type="ECO:0000256" key="7">
    <source>
        <dbReference type="SAM" id="MobiDB-lite"/>
    </source>
</evidence>
<comment type="subcellular location">
    <subcellularLocation>
        <location evidence="1">Cytoplasm</location>
    </subcellularLocation>
</comment>
<evidence type="ECO:0000256" key="5">
    <source>
        <dbReference type="ARBA" id="ARBA00031396"/>
    </source>
</evidence>
<dbReference type="PANTHER" id="PTHR12800:SF4">
    <property type="entry name" value="HSP90 CO-CHAPERONE CDC37"/>
    <property type="match status" value="1"/>
</dbReference>
<feature type="compositionally biased region" description="Acidic residues" evidence="7">
    <location>
        <begin position="233"/>
        <end position="245"/>
    </location>
</feature>
<comment type="similarity">
    <text evidence="2">Belongs to the CDC37 family.</text>
</comment>
<comment type="caution">
    <text evidence="11">The sequence shown here is derived from an EMBL/GenBank/DDBJ whole genome shotgun (WGS) entry which is preliminary data.</text>
</comment>
<evidence type="ECO:0000259" key="9">
    <source>
        <dbReference type="SMART" id="SM01070"/>
    </source>
</evidence>
<dbReference type="InterPro" id="IPR038189">
    <property type="entry name" value="Cdc37_Hsp90-bd_sf"/>
</dbReference>
<reference evidence="11" key="1">
    <citation type="submission" date="2021-03" db="EMBL/GenBank/DDBJ databases">
        <title>Comparative genomics and phylogenomic investigation of the class Geoglossomycetes provide insights into ecological specialization and systematics.</title>
        <authorList>
            <person name="Melie T."/>
            <person name="Pirro S."/>
            <person name="Miller A.N."/>
            <person name="Quandt A."/>
        </authorList>
    </citation>
    <scope>NUCLEOTIDE SEQUENCE</scope>
    <source>
        <strain evidence="11">GBOQ0MN5Z8</strain>
    </source>
</reference>
<dbReference type="GO" id="GO:0031072">
    <property type="term" value="F:heat shock protein binding"/>
    <property type="evidence" value="ECO:0007669"/>
    <property type="project" value="TreeGrafter"/>
</dbReference>
<feature type="domain" description="Cdc37 Hsp90 binding" evidence="9">
    <location>
        <begin position="195"/>
        <end position="369"/>
    </location>
</feature>
<dbReference type="SMART" id="SM01071">
    <property type="entry name" value="CDC37_N"/>
    <property type="match status" value="1"/>
</dbReference>
<dbReference type="FunFam" id="1.20.58.610:FF:000002">
    <property type="entry name" value="Hsp90 co-chaperone Cdc37, putative"/>
    <property type="match status" value="1"/>
</dbReference>
<dbReference type="InterPro" id="IPR013874">
    <property type="entry name" value="Cdc37_Hsp90-bd"/>
</dbReference>
<feature type="compositionally biased region" description="Polar residues" evidence="7">
    <location>
        <begin position="182"/>
        <end position="194"/>
    </location>
</feature>
<evidence type="ECO:0000256" key="3">
    <source>
        <dbReference type="ARBA" id="ARBA00022490"/>
    </source>
</evidence>
<dbReference type="InterPro" id="IPR013855">
    <property type="entry name" value="Cdc37_N_dom"/>
</dbReference>
<dbReference type="Gene3D" id="1.20.58.610">
    <property type="entry name" value="Cdc37, Hsp90 binding domain"/>
    <property type="match status" value="1"/>
</dbReference>
<organism evidence="11 12">
    <name type="scientific">Glutinoglossum americanum</name>
    <dbReference type="NCBI Taxonomy" id="1670608"/>
    <lineage>
        <taxon>Eukaryota</taxon>
        <taxon>Fungi</taxon>
        <taxon>Dikarya</taxon>
        <taxon>Ascomycota</taxon>
        <taxon>Pezizomycotina</taxon>
        <taxon>Geoglossomycetes</taxon>
        <taxon>Geoglossales</taxon>
        <taxon>Geoglossaceae</taxon>
        <taxon>Glutinoglossum</taxon>
    </lineage>
</organism>
<dbReference type="SMART" id="SM01070">
    <property type="entry name" value="CDC37_M"/>
    <property type="match status" value="1"/>
</dbReference>
<dbReference type="GO" id="GO:0051082">
    <property type="term" value="F:unfolded protein binding"/>
    <property type="evidence" value="ECO:0007669"/>
    <property type="project" value="TreeGrafter"/>
</dbReference>
<dbReference type="EMBL" id="JAGHQL010000115">
    <property type="protein sequence ID" value="KAH0538286.1"/>
    <property type="molecule type" value="Genomic_DNA"/>
</dbReference>
<feature type="compositionally biased region" description="Basic and acidic residues" evidence="7">
    <location>
        <begin position="196"/>
        <end position="212"/>
    </location>
</feature>
<evidence type="ECO:0000256" key="4">
    <source>
        <dbReference type="ARBA" id="ARBA00023186"/>
    </source>
</evidence>
<dbReference type="InterPro" id="IPR004918">
    <property type="entry name" value="Cdc37"/>
</dbReference>
<dbReference type="SUPFAM" id="SSF101391">
    <property type="entry name" value="Hsp90 co-chaperone CDC37"/>
    <property type="match status" value="1"/>
</dbReference>
<accession>A0A9P8HZ33</accession>
<protein>
    <recommendedName>
        <fullName evidence="5">Hsp90 chaperone protein kinase-targeting subunit</fullName>
    </recommendedName>
</protein>
<evidence type="ECO:0000313" key="12">
    <source>
        <dbReference type="Proteomes" id="UP000698800"/>
    </source>
</evidence>
<dbReference type="GO" id="GO:0051087">
    <property type="term" value="F:protein-folding chaperone binding"/>
    <property type="evidence" value="ECO:0007669"/>
    <property type="project" value="TreeGrafter"/>
</dbReference>
<keyword evidence="4" id="KW-0143">Chaperone</keyword>
<feature type="coiled-coil region" evidence="6">
    <location>
        <begin position="340"/>
        <end position="367"/>
    </location>
</feature>
<keyword evidence="12" id="KW-1185">Reference proteome</keyword>
<dbReference type="AlphaFoldDB" id="A0A9P8HZ33"/>
<evidence type="ECO:0000256" key="2">
    <source>
        <dbReference type="ARBA" id="ARBA00006222"/>
    </source>
</evidence>
<dbReference type="GO" id="GO:0005737">
    <property type="term" value="C:cytoplasm"/>
    <property type="evidence" value="ECO:0007669"/>
    <property type="project" value="UniProtKB-SubCell"/>
</dbReference>
<dbReference type="GO" id="GO:0050821">
    <property type="term" value="P:protein stabilization"/>
    <property type="evidence" value="ECO:0007669"/>
    <property type="project" value="TreeGrafter"/>
</dbReference>
<evidence type="ECO:0000256" key="1">
    <source>
        <dbReference type="ARBA" id="ARBA00004496"/>
    </source>
</evidence>
<dbReference type="GO" id="GO:0006457">
    <property type="term" value="P:protein folding"/>
    <property type="evidence" value="ECO:0007669"/>
    <property type="project" value="TreeGrafter"/>
</dbReference>
<keyword evidence="3" id="KW-0963">Cytoplasm</keyword>
<keyword evidence="6" id="KW-0175">Coiled coil</keyword>
<feature type="domain" description="Cdc37 N-terminal" evidence="10">
    <location>
        <begin position="2"/>
        <end position="192"/>
    </location>
</feature>
<dbReference type="GO" id="GO:0019901">
    <property type="term" value="F:protein kinase binding"/>
    <property type="evidence" value="ECO:0007669"/>
    <property type="project" value="InterPro"/>
</dbReference>
<dbReference type="Pfam" id="PF03234">
    <property type="entry name" value="CDC37_N"/>
    <property type="match status" value="1"/>
</dbReference>
<sequence length="489" mass="54560">MVLDYSKWDNLELSDDSDIEVHPNVDKRSFIRAKQNQIHQERYQRRHQIETLKYERIINDGLLVHIDKLISILQAHGSPSANVDELIFQALIEIGGDPSKDQPPPRPEGVHAKVEKQPTYSEMMGQLVDQVKKAVDESKSDNRWEIYLNELRGHQQKVQGLQRELQVKLDQLEKEESKKITSDSIHTGFDSSYVSKGDKQAGTKTQTDKTKSVELLNPHTSEKGGSSSGADAEGTEVTDDIDENIEPSKLGKEFAKIKSGDYKACLLFISEHPAVVAEKETDGLLIEAFNTQIEGKDDYARQCVHQALLLQYCRQLGRDGVGLFFKRITTKDHQAQKVFLDDVNSTYARIRTRAKELAAERASAEAKGGVEQIQLHAVEPGTKINIVIPPAGSDDPVEKEARETFESFSPELQKALESGSLDEVNKVLADMSVEEAEDIVGKLGEGGMLSLEEQIIDATTEEGQAALKRFDELEKQKAREAVTGTEDPE</sequence>
<evidence type="ECO:0000313" key="11">
    <source>
        <dbReference type="EMBL" id="KAH0538286.1"/>
    </source>
</evidence>
<evidence type="ECO:0000256" key="6">
    <source>
        <dbReference type="SAM" id="Coils"/>
    </source>
</evidence>